<evidence type="ECO:0000256" key="2">
    <source>
        <dbReference type="ARBA" id="ARBA00023015"/>
    </source>
</evidence>
<gene>
    <name evidence="7" type="primary">cynR_3</name>
    <name evidence="6" type="ORF">SBX37_17345</name>
    <name evidence="7" type="ORF">VIM7927_02186</name>
</gene>
<dbReference type="OrthoDB" id="8557381at2"/>
<proteinExistence type="inferred from homology"/>
<dbReference type="PRINTS" id="PR00039">
    <property type="entry name" value="HTHLYSR"/>
</dbReference>
<dbReference type="InterPro" id="IPR036388">
    <property type="entry name" value="WH-like_DNA-bd_sf"/>
</dbReference>
<reference evidence="6 9" key="2">
    <citation type="submission" date="2023-11" db="EMBL/GenBank/DDBJ databases">
        <title>Plant-associative lifestyle of Vibrio porteresiae and its evolutionary dynamics.</title>
        <authorList>
            <person name="Rameshkumar N."/>
            <person name="Kirti K."/>
        </authorList>
    </citation>
    <scope>NUCLEOTIDE SEQUENCE [LARGE SCALE GENOMIC DNA]</scope>
    <source>
        <strain evidence="6 9">MSSRF38</strain>
    </source>
</reference>
<dbReference type="Gene3D" id="1.10.10.10">
    <property type="entry name" value="Winged helix-like DNA-binding domain superfamily/Winged helix DNA-binding domain"/>
    <property type="match status" value="1"/>
</dbReference>
<dbReference type="EMBL" id="FXXI01000003">
    <property type="protein sequence ID" value="SMS00913.1"/>
    <property type="molecule type" value="Genomic_DNA"/>
</dbReference>
<dbReference type="EMBL" id="JAWRCO010000002">
    <property type="protein sequence ID" value="MDW6004623.1"/>
    <property type="molecule type" value="Genomic_DNA"/>
</dbReference>
<keyword evidence="4" id="KW-0804">Transcription</keyword>
<keyword evidence="3" id="KW-0238">DNA-binding</keyword>
<dbReference type="InterPro" id="IPR036390">
    <property type="entry name" value="WH_DNA-bd_sf"/>
</dbReference>
<comment type="similarity">
    <text evidence="1">Belongs to the LysR transcriptional regulatory family.</text>
</comment>
<dbReference type="PANTHER" id="PTHR30427">
    <property type="entry name" value="TRANSCRIPTIONAL ACTIVATOR PROTEIN LYSR"/>
    <property type="match status" value="1"/>
</dbReference>
<dbReference type="GO" id="GO:0043565">
    <property type="term" value="F:sequence-specific DNA binding"/>
    <property type="evidence" value="ECO:0007669"/>
    <property type="project" value="TreeGrafter"/>
</dbReference>
<protein>
    <submittedName>
        <fullName evidence="7">HTH-type transcriptional regulator CynR</fullName>
    </submittedName>
    <submittedName>
        <fullName evidence="6">LysR family transcriptional regulator</fullName>
    </submittedName>
</protein>
<keyword evidence="9" id="KW-1185">Reference proteome</keyword>
<dbReference type="InterPro" id="IPR000847">
    <property type="entry name" value="LysR_HTH_N"/>
</dbReference>
<dbReference type="InterPro" id="IPR005119">
    <property type="entry name" value="LysR_subst-bd"/>
</dbReference>
<dbReference type="GO" id="GO:0003700">
    <property type="term" value="F:DNA-binding transcription factor activity"/>
    <property type="evidence" value="ECO:0007669"/>
    <property type="project" value="InterPro"/>
</dbReference>
<dbReference type="Gene3D" id="3.40.190.290">
    <property type="match status" value="1"/>
</dbReference>
<sequence length="312" mass="35248">MRDELPLSGSWATLRELEIIKTIIEVKTVTSAAEILGVSQPAISRALTQIETKSGVKFFNRKSGKLIPTSNAIALYDEILVIYNSFSKLNNLKWEKKKNHLKIVTTPTLAYNFLIPLTSNFKKEHPELSIKLDIVTSSQLLTQLNERNADVALGDSSLENTAMKYDTYPLRKIKMVCAMNAFDPLVSKDVVTSDDLKNRDIITFTNRNIARSKLDHIFKTSEIDNNVIIEVPDSLSALGFVRENIGISILPSFPASIINEHQVILRDFSPEIYNSISFFVLSDTINVNTSNFIEYIYNHQPGKDRFSYPITQ</sequence>
<dbReference type="GO" id="GO:0010628">
    <property type="term" value="P:positive regulation of gene expression"/>
    <property type="evidence" value="ECO:0007669"/>
    <property type="project" value="TreeGrafter"/>
</dbReference>
<evidence type="ECO:0000259" key="5">
    <source>
        <dbReference type="PROSITE" id="PS50931"/>
    </source>
</evidence>
<accession>A0A1Y6IXZ6</accession>
<evidence type="ECO:0000313" key="8">
    <source>
        <dbReference type="Proteomes" id="UP000196125"/>
    </source>
</evidence>
<evidence type="ECO:0000313" key="9">
    <source>
        <dbReference type="Proteomes" id="UP001283366"/>
    </source>
</evidence>
<dbReference type="Proteomes" id="UP001283366">
    <property type="component" value="Unassembled WGS sequence"/>
</dbReference>
<dbReference type="SUPFAM" id="SSF53850">
    <property type="entry name" value="Periplasmic binding protein-like II"/>
    <property type="match status" value="1"/>
</dbReference>
<keyword evidence="2" id="KW-0805">Transcription regulation</keyword>
<dbReference type="Pfam" id="PF00126">
    <property type="entry name" value="HTH_1"/>
    <property type="match status" value="1"/>
</dbReference>
<dbReference type="SUPFAM" id="SSF46785">
    <property type="entry name" value="Winged helix' DNA-binding domain"/>
    <property type="match status" value="1"/>
</dbReference>
<evidence type="ECO:0000256" key="3">
    <source>
        <dbReference type="ARBA" id="ARBA00023125"/>
    </source>
</evidence>
<evidence type="ECO:0000313" key="6">
    <source>
        <dbReference type="EMBL" id="MDW6004623.1"/>
    </source>
</evidence>
<evidence type="ECO:0000256" key="4">
    <source>
        <dbReference type="ARBA" id="ARBA00023163"/>
    </source>
</evidence>
<dbReference type="PANTHER" id="PTHR30427:SF1">
    <property type="entry name" value="TRANSCRIPTIONAL ACTIVATOR PROTEIN LYSR"/>
    <property type="match status" value="1"/>
</dbReference>
<dbReference type="RefSeq" id="WP_087480958.1">
    <property type="nucleotide sequence ID" value="NZ_AP024884.1"/>
</dbReference>
<evidence type="ECO:0000256" key="1">
    <source>
        <dbReference type="ARBA" id="ARBA00009437"/>
    </source>
</evidence>
<organism evidence="7 8">
    <name type="scientific">Vibrio mangrovi</name>
    <dbReference type="NCBI Taxonomy" id="474394"/>
    <lineage>
        <taxon>Bacteria</taxon>
        <taxon>Pseudomonadati</taxon>
        <taxon>Pseudomonadota</taxon>
        <taxon>Gammaproteobacteria</taxon>
        <taxon>Vibrionales</taxon>
        <taxon>Vibrionaceae</taxon>
        <taxon>Vibrio</taxon>
    </lineage>
</organism>
<dbReference type="Proteomes" id="UP000196125">
    <property type="component" value="Unassembled WGS sequence"/>
</dbReference>
<feature type="domain" description="HTH lysR-type" evidence="5">
    <location>
        <begin position="13"/>
        <end position="69"/>
    </location>
</feature>
<dbReference type="Pfam" id="PF03466">
    <property type="entry name" value="LysR_substrate"/>
    <property type="match status" value="1"/>
</dbReference>
<dbReference type="PROSITE" id="PS50931">
    <property type="entry name" value="HTH_LYSR"/>
    <property type="match status" value="1"/>
</dbReference>
<reference evidence="7 8" key="1">
    <citation type="submission" date="2017-05" db="EMBL/GenBank/DDBJ databases">
        <authorList>
            <person name="Song R."/>
            <person name="Chenine A.L."/>
            <person name="Ruprecht R.M."/>
        </authorList>
    </citation>
    <scope>NUCLEOTIDE SEQUENCE [LARGE SCALE GENOMIC DNA]</scope>
    <source>
        <strain evidence="7 8">CECT 7927</strain>
    </source>
</reference>
<dbReference type="AlphaFoldDB" id="A0A1Y6IXZ6"/>
<evidence type="ECO:0000313" key="7">
    <source>
        <dbReference type="EMBL" id="SMS00913.1"/>
    </source>
</evidence>
<name>A0A1Y6IXZ6_9VIBR</name>